<organism evidence="3 4">
    <name type="scientific">Albimonas pacifica</name>
    <dbReference type="NCBI Taxonomy" id="1114924"/>
    <lineage>
        <taxon>Bacteria</taxon>
        <taxon>Pseudomonadati</taxon>
        <taxon>Pseudomonadota</taxon>
        <taxon>Alphaproteobacteria</taxon>
        <taxon>Rhodobacterales</taxon>
        <taxon>Paracoccaceae</taxon>
        <taxon>Albimonas</taxon>
    </lineage>
</organism>
<keyword evidence="4" id="KW-1185">Reference proteome</keyword>
<proteinExistence type="predicted"/>
<sequence length="241" mass="24191">MSGEPLPGPAAKAVFGPAPAPDGPAQATPSLGLLQADARLVPREAAPPLDPHAPMRLAQASPPASSPGATSTDAAQGAETLAPGAAQPGEFVSLIDLLDELRAPPPPPPVAMTPQTAGWLVVGAVLALLLGWVLLAARRRRRANAWRREALAALAQAGDDPAAVAPILRRAALALRPRAEVAGLTGAGWLAFLDATGGPGFAEGPGRALASGPYDGRGAPAPGLGALAARWVRRARAEGGR</sequence>
<accession>A0A1I3E526</accession>
<dbReference type="Proteomes" id="UP000199377">
    <property type="component" value="Unassembled WGS sequence"/>
</dbReference>
<dbReference type="EMBL" id="FOQH01000003">
    <property type="protein sequence ID" value="SFH94080.1"/>
    <property type="molecule type" value="Genomic_DNA"/>
</dbReference>
<dbReference type="AlphaFoldDB" id="A0A1I3E526"/>
<dbReference type="Pfam" id="PF14316">
    <property type="entry name" value="DUF4381"/>
    <property type="match status" value="1"/>
</dbReference>
<feature type="compositionally biased region" description="Low complexity" evidence="1">
    <location>
        <begin position="13"/>
        <end position="29"/>
    </location>
</feature>
<protein>
    <recommendedName>
        <fullName evidence="5">DUF4381 domain-containing protein</fullName>
    </recommendedName>
</protein>
<keyword evidence="2" id="KW-0812">Transmembrane</keyword>
<reference evidence="3 4" key="1">
    <citation type="submission" date="2016-10" db="EMBL/GenBank/DDBJ databases">
        <authorList>
            <person name="de Groot N.N."/>
        </authorList>
    </citation>
    <scope>NUCLEOTIDE SEQUENCE [LARGE SCALE GENOMIC DNA]</scope>
    <source>
        <strain evidence="3 4">CGMCC 1.11030</strain>
    </source>
</reference>
<dbReference type="InterPro" id="IPR025489">
    <property type="entry name" value="DUF4381"/>
</dbReference>
<evidence type="ECO:0000256" key="2">
    <source>
        <dbReference type="SAM" id="Phobius"/>
    </source>
</evidence>
<name>A0A1I3E526_9RHOB</name>
<evidence type="ECO:0000313" key="4">
    <source>
        <dbReference type="Proteomes" id="UP000199377"/>
    </source>
</evidence>
<keyword evidence="2" id="KW-0472">Membrane</keyword>
<gene>
    <name evidence="3" type="ORF">SAMN05216258_103191</name>
</gene>
<evidence type="ECO:0008006" key="5">
    <source>
        <dbReference type="Google" id="ProtNLM"/>
    </source>
</evidence>
<evidence type="ECO:0000256" key="1">
    <source>
        <dbReference type="SAM" id="MobiDB-lite"/>
    </source>
</evidence>
<feature type="transmembrane region" description="Helical" evidence="2">
    <location>
        <begin position="117"/>
        <end position="137"/>
    </location>
</feature>
<feature type="compositionally biased region" description="Low complexity" evidence="1">
    <location>
        <begin position="58"/>
        <end position="75"/>
    </location>
</feature>
<feature type="region of interest" description="Disordered" evidence="1">
    <location>
        <begin position="1"/>
        <end position="76"/>
    </location>
</feature>
<keyword evidence="2" id="KW-1133">Transmembrane helix</keyword>
<evidence type="ECO:0000313" key="3">
    <source>
        <dbReference type="EMBL" id="SFH94080.1"/>
    </source>
</evidence>
<dbReference type="STRING" id="1114924.SAMN05216258_103191"/>